<comment type="caution">
    <text evidence="4">The sequence shown here is derived from an EMBL/GenBank/DDBJ whole genome shotgun (WGS) entry which is preliminary data.</text>
</comment>
<evidence type="ECO:0000313" key="4">
    <source>
        <dbReference type="EMBL" id="MCQ4815791.1"/>
    </source>
</evidence>
<accession>A0AAW5K7R9</accession>
<dbReference type="InterPro" id="IPR005025">
    <property type="entry name" value="FMN_Rdtase-like_dom"/>
</dbReference>
<dbReference type="SUPFAM" id="SSF52218">
    <property type="entry name" value="Flavoproteins"/>
    <property type="match status" value="1"/>
</dbReference>
<dbReference type="InterPro" id="IPR051796">
    <property type="entry name" value="ISF_SsuE-like"/>
</dbReference>
<dbReference type="PANTHER" id="PTHR43278">
    <property type="entry name" value="NAD(P)H-DEPENDENT FMN-CONTAINING OXIDOREDUCTASE YWQN-RELATED"/>
    <property type="match status" value="1"/>
</dbReference>
<dbReference type="EMBL" id="JANFYT010000131">
    <property type="protein sequence ID" value="MCQ4815791.1"/>
    <property type="molecule type" value="Genomic_DNA"/>
</dbReference>
<protein>
    <submittedName>
        <fullName evidence="4">Flavodoxin family protein</fullName>
    </submittedName>
</protein>
<reference evidence="4 5" key="1">
    <citation type="submission" date="2022-06" db="EMBL/GenBank/DDBJ databases">
        <title>Isolation of gut microbiota from human fecal samples.</title>
        <authorList>
            <person name="Pamer E.G."/>
            <person name="Barat B."/>
            <person name="Waligurski E."/>
            <person name="Medina S."/>
            <person name="Paddock L."/>
            <person name="Mostad J."/>
        </authorList>
    </citation>
    <scope>NUCLEOTIDE SEQUENCE [LARGE SCALE GENOMIC DNA]</scope>
    <source>
        <strain evidence="4 5">DFI.9.90</strain>
    </source>
</reference>
<dbReference type="GO" id="GO:0016491">
    <property type="term" value="F:oxidoreductase activity"/>
    <property type="evidence" value="ECO:0007669"/>
    <property type="project" value="InterPro"/>
</dbReference>
<proteinExistence type="predicted"/>
<keyword evidence="1" id="KW-0285">Flavoprotein</keyword>
<evidence type="ECO:0000256" key="1">
    <source>
        <dbReference type="ARBA" id="ARBA00022630"/>
    </source>
</evidence>
<keyword evidence="5" id="KW-1185">Reference proteome</keyword>
<evidence type="ECO:0000259" key="3">
    <source>
        <dbReference type="Pfam" id="PF03358"/>
    </source>
</evidence>
<keyword evidence="2" id="KW-0288">FMN</keyword>
<gene>
    <name evidence="4" type="ORF">NE630_15290</name>
</gene>
<sequence>EKLAEAFASGAEDAGNVVEFLSLKDKTIAFCEGCMACHKLGRCVIDDDANMIARKMYEAEVIAFATPIYYYEMSGQMKTMIDRANSL</sequence>
<evidence type="ECO:0000256" key="2">
    <source>
        <dbReference type="ARBA" id="ARBA00022643"/>
    </source>
</evidence>
<dbReference type="RefSeq" id="WP_256182485.1">
    <property type="nucleotide sequence ID" value="NZ_JANFYT010000131.1"/>
</dbReference>
<dbReference type="Proteomes" id="UP001205919">
    <property type="component" value="Unassembled WGS sequence"/>
</dbReference>
<dbReference type="Gene3D" id="3.40.50.360">
    <property type="match status" value="1"/>
</dbReference>
<dbReference type="Pfam" id="PF03358">
    <property type="entry name" value="FMN_red"/>
    <property type="match status" value="1"/>
</dbReference>
<name>A0AAW5K7R9_9BACT</name>
<evidence type="ECO:0000313" key="5">
    <source>
        <dbReference type="Proteomes" id="UP001205919"/>
    </source>
</evidence>
<feature type="non-terminal residue" evidence="4">
    <location>
        <position position="87"/>
    </location>
</feature>
<feature type="domain" description="NADPH-dependent FMN reductase-like" evidence="3">
    <location>
        <begin position="2"/>
        <end position="84"/>
    </location>
</feature>
<dbReference type="PANTHER" id="PTHR43278:SF2">
    <property type="entry name" value="IRON-SULFUR FLAVOPROTEIN"/>
    <property type="match status" value="1"/>
</dbReference>
<dbReference type="AlphaFoldDB" id="A0AAW5K7R9"/>
<organism evidence="4 5">
    <name type="scientific">Cloacibacillus evryensis</name>
    <dbReference type="NCBI Taxonomy" id="508460"/>
    <lineage>
        <taxon>Bacteria</taxon>
        <taxon>Thermotogati</taxon>
        <taxon>Synergistota</taxon>
        <taxon>Synergistia</taxon>
        <taxon>Synergistales</taxon>
        <taxon>Synergistaceae</taxon>
        <taxon>Cloacibacillus</taxon>
    </lineage>
</organism>
<feature type="non-terminal residue" evidence="4">
    <location>
        <position position="1"/>
    </location>
</feature>
<dbReference type="InterPro" id="IPR029039">
    <property type="entry name" value="Flavoprotein-like_sf"/>
</dbReference>